<dbReference type="EC" id="3.4.24.-" evidence="6"/>
<evidence type="ECO:0000256" key="6">
    <source>
        <dbReference type="RuleBase" id="RU368091"/>
    </source>
</evidence>
<dbReference type="InterPro" id="IPR013647">
    <property type="entry name" value="OligopepF_N_dom"/>
</dbReference>
<reference evidence="9" key="3">
    <citation type="submission" date="2023-02" db="EMBL/GenBank/DDBJ databases">
        <title>Proposal of a novel subspecies: Alicyclobacillus hesperidum subspecies aegle.</title>
        <authorList>
            <person name="Goto K."/>
            <person name="Fujii T."/>
            <person name="Yasui K."/>
            <person name="Mochida K."/>
            <person name="Kato-Tanaka Y."/>
            <person name="Morohoshi S."/>
            <person name="An S.Y."/>
            <person name="Kasai H."/>
            <person name="Yokota A."/>
        </authorList>
    </citation>
    <scope>NUCLEOTIDE SEQUENCE</scope>
    <source>
        <strain evidence="9">DSM 12766</strain>
    </source>
</reference>
<dbReference type="EMBL" id="FNOJ01000010">
    <property type="protein sequence ID" value="SDW64217.1"/>
    <property type="molecule type" value="Genomic_DNA"/>
</dbReference>
<evidence type="ECO:0000256" key="2">
    <source>
        <dbReference type="ARBA" id="ARBA00022723"/>
    </source>
</evidence>
<dbReference type="InterPro" id="IPR042088">
    <property type="entry name" value="OligoPept_F_C"/>
</dbReference>
<dbReference type="GO" id="GO:0004222">
    <property type="term" value="F:metalloendopeptidase activity"/>
    <property type="evidence" value="ECO:0007669"/>
    <property type="project" value="UniProtKB-UniRule"/>
</dbReference>
<evidence type="ECO:0000313" key="11">
    <source>
        <dbReference type="Proteomes" id="UP000182589"/>
    </source>
</evidence>
<evidence type="ECO:0000256" key="1">
    <source>
        <dbReference type="ARBA" id="ARBA00022670"/>
    </source>
</evidence>
<comment type="similarity">
    <text evidence="6">Belongs to the peptidase M3B family.</text>
</comment>
<evidence type="ECO:0000256" key="3">
    <source>
        <dbReference type="ARBA" id="ARBA00022801"/>
    </source>
</evidence>
<protein>
    <recommendedName>
        <fullName evidence="6">Oligopeptidase F</fullName>
        <ecNumber evidence="6">3.4.24.-</ecNumber>
    </recommendedName>
</protein>
<dbReference type="Gene3D" id="1.10.287.830">
    <property type="entry name" value="putative peptidase helix hairpin domain like"/>
    <property type="match status" value="1"/>
</dbReference>
<dbReference type="Gene3D" id="1.10.1370.20">
    <property type="entry name" value="Oligoendopeptidase f, C-terminal domain"/>
    <property type="match status" value="1"/>
</dbReference>
<accession>A0A1H2V7B4</accession>
<evidence type="ECO:0000256" key="5">
    <source>
        <dbReference type="ARBA" id="ARBA00023049"/>
    </source>
</evidence>
<reference evidence="10" key="2">
    <citation type="submission" date="2016-10" db="EMBL/GenBank/DDBJ databases">
        <authorList>
            <person name="de Groot N.N."/>
        </authorList>
    </citation>
    <scope>NUCLEOTIDE SEQUENCE [LARGE SCALE GENOMIC DNA]</scope>
    <source>
        <strain evidence="10">DSM 12489</strain>
    </source>
</reference>
<evidence type="ECO:0000313" key="9">
    <source>
        <dbReference type="EMBL" id="GLV14887.1"/>
    </source>
</evidence>
<dbReference type="InterPro" id="IPR001567">
    <property type="entry name" value="Pept_M3A_M3B_dom"/>
</dbReference>
<organism evidence="10 11">
    <name type="scientific">Alicyclobacillus hesperidum</name>
    <dbReference type="NCBI Taxonomy" id="89784"/>
    <lineage>
        <taxon>Bacteria</taxon>
        <taxon>Bacillati</taxon>
        <taxon>Bacillota</taxon>
        <taxon>Bacilli</taxon>
        <taxon>Bacillales</taxon>
        <taxon>Alicyclobacillaceae</taxon>
        <taxon>Alicyclobacillus</taxon>
    </lineage>
</organism>
<keyword evidence="5 6" id="KW-0482">Metalloprotease</keyword>
<dbReference type="Proteomes" id="UP001157137">
    <property type="component" value="Unassembled WGS sequence"/>
</dbReference>
<evidence type="ECO:0000313" key="10">
    <source>
        <dbReference type="EMBL" id="SDW64217.1"/>
    </source>
</evidence>
<dbReference type="EMBL" id="BSRA01000018">
    <property type="protein sequence ID" value="GLV14887.1"/>
    <property type="molecule type" value="Genomic_DNA"/>
</dbReference>
<dbReference type="NCBIfam" id="TIGR00181">
    <property type="entry name" value="pepF"/>
    <property type="match status" value="1"/>
</dbReference>
<dbReference type="STRING" id="89784.SAMN04489725_11027"/>
<dbReference type="InterPro" id="IPR004438">
    <property type="entry name" value="Peptidase_M3B"/>
</dbReference>
<name>A0A1H2V7B4_9BACL</name>
<dbReference type="GO" id="GO:0006518">
    <property type="term" value="P:peptide metabolic process"/>
    <property type="evidence" value="ECO:0007669"/>
    <property type="project" value="TreeGrafter"/>
</dbReference>
<dbReference type="Pfam" id="PF01432">
    <property type="entry name" value="Peptidase_M3"/>
    <property type="match status" value="1"/>
</dbReference>
<keyword evidence="11" id="KW-1185">Reference proteome</keyword>
<gene>
    <name evidence="9" type="primary">pepF_2</name>
    <name evidence="9" type="ORF">Heshes_25710</name>
    <name evidence="10" type="ORF">SAMN04489725_11027</name>
</gene>
<dbReference type="InterPro" id="IPR045090">
    <property type="entry name" value="Pept_M3A_M3B"/>
</dbReference>
<evidence type="ECO:0000259" key="8">
    <source>
        <dbReference type="Pfam" id="PF08439"/>
    </source>
</evidence>
<dbReference type="RefSeq" id="WP_083341224.1">
    <property type="nucleotide sequence ID" value="NZ_BSRA01000018.1"/>
</dbReference>
<dbReference type="PANTHER" id="PTHR11804">
    <property type="entry name" value="PROTEASE M3 THIMET OLIGOPEPTIDASE-RELATED"/>
    <property type="match status" value="1"/>
</dbReference>
<dbReference type="Pfam" id="PF08439">
    <property type="entry name" value="Peptidase_M3_N"/>
    <property type="match status" value="1"/>
</dbReference>
<dbReference type="SUPFAM" id="SSF55486">
    <property type="entry name" value="Metalloproteases ('zincins'), catalytic domain"/>
    <property type="match status" value="1"/>
</dbReference>
<dbReference type="GO" id="GO:0046872">
    <property type="term" value="F:metal ion binding"/>
    <property type="evidence" value="ECO:0007669"/>
    <property type="project" value="UniProtKB-UniRule"/>
</dbReference>
<dbReference type="CDD" id="cd09608">
    <property type="entry name" value="M3B_PepF"/>
    <property type="match status" value="1"/>
</dbReference>
<feature type="domain" description="Peptidase M3A/M3B catalytic" evidence="7">
    <location>
        <begin position="225"/>
        <end position="603"/>
    </location>
</feature>
<dbReference type="Gene3D" id="1.20.140.70">
    <property type="entry name" value="Oligopeptidase f, N-terminal domain"/>
    <property type="match status" value="1"/>
</dbReference>
<comment type="function">
    <text evidence="6">Has oligopeptidase activity and degrades a variety of small bioactive peptides.</text>
</comment>
<proteinExistence type="inferred from homology"/>
<sequence length="618" mass="69820">MSRERDMSKRVREFGASLRASEVRGKPRVEIDPAYRWNLEDIYASEADWQKDAQRLQALVQAFASRQGTLGRSAADLLAALQNHDEIGMVAGKLYVYAKMKLDEDTANGAAQTLFNQAMSLLVQANAATSFFVPEILSVDAHQLQAFVDATPELHVYRFALEEITRQRDHVLSPEAEQLLAQFGEVLGAPSDIFEMYNNADMVFPTIEDEHGQPVEITHAVYHELLERKDRDVRERAFTAVYDTYKRHRNTIAAVYAANVKRNAINARIRNFPSARAASLDAENIPVAVYDNLIQAVGESLPALTKYLELRKRVLGVDELQMWDLYVPLVADVDWKIPYDEAKAIVLDAVKVFGDTYHDAAMHGLNSRWVDVYETRGKRSGGYSWGTYGTHPYILLNHTDTVQDMFTLAHELGHSMHSYFSRKTQPYVYSDYTLFVAEVASTCNEAILYDYLGRIIEDPAKRAYLLNQQLETIRGTLLTQTLFAEFEKMTHDHVEQGGALTADWLDETFYQLNVKYYGDAVHVTDIMAHGWMRIPHFYSAFYVYKYATGISAAIALSRKILGEGQPAVTAYLNFLSAGSSDTSIELLRKAGVDMTSPEPVRQALLQFEQLVDELGEVL</sequence>
<reference evidence="11" key="1">
    <citation type="submission" date="2016-10" db="EMBL/GenBank/DDBJ databases">
        <authorList>
            <person name="Varghese N."/>
        </authorList>
    </citation>
    <scope>NUCLEOTIDE SEQUENCE [LARGE SCALE GENOMIC DNA]</scope>
    <source>
        <strain evidence="11">DSM 12489</strain>
    </source>
</reference>
<keyword evidence="4 6" id="KW-0862">Zinc</keyword>
<dbReference type="AlphaFoldDB" id="A0A1H2V7B4"/>
<feature type="domain" description="Oligopeptidase F N-terminal" evidence="8">
    <location>
        <begin position="135"/>
        <end position="204"/>
    </location>
</feature>
<comment type="cofactor">
    <cofactor evidence="6">
        <name>Zn(2+)</name>
        <dbReference type="ChEBI" id="CHEBI:29105"/>
    </cofactor>
    <text evidence="6">Binds 1 zinc ion.</text>
</comment>
<keyword evidence="3 6" id="KW-0378">Hydrolase</keyword>
<keyword evidence="2 6" id="KW-0479">Metal-binding</keyword>
<dbReference type="Proteomes" id="UP000182589">
    <property type="component" value="Unassembled WGS sequence"/>
</dbReference>
<evidence type="ECO:0000259" key="7">
    <source>
        <dbReference type="Pfam" id="PF01432"/>
    </source>
</evidence>
<evidence type="ECO:0000256" key="4">
    <source>
        <dbReference type="ARBA" id="ARBA00022833"/>
    </source>
</evidence>
<dbReference type="PANTHER" id="PTHR11804:SF84">
    <property type="entry name" value="SACCHAROLYSIN"/>
    <property type="match status" value="1"/>
</dbReference>
<keyword evidence="1 6" id="KW-0645">Protease</keyword>
<dbReference type="GO" id="GO:0006508">
    <property type="term" value="P:proteolysis"/>
    <property type="evidence" value="ECO:0007669"/>
    <property type="project" value="UniProtKB-KW"/>
</dbReference>